<name>A0ABT4XVD6_9RHOB</name>
<dbReference type="EMBL" id="JAQIOY010000004">
    <property type="protein sequence ID" value="MDA7425773.1"/>
    <property type="molecule type" value="Genomic_DNA"/>
</dbReference>
<accession>A0ABT4XVD6</accession>
<feature type="region of interest" description="Disordered" evidence="1">
    <location>
        <begin position="248"/>
        <end position="276"/>
    </location>
</feature>
<feature type="chain" id="PRO_5046507766" evidence="2">
    <location>
        <begin position="21"/>
        <end position="276"/>
    </location>
</feature>
<sequence length="276" mass="29165">MLRFAICGALALGLSGCAVLTLEDLESVDGPSVTCATNASGGCRFNLAPLRVLDTPVTIPRRPYKFFPTAEQLRFVDARGRQWVAPPRTLTDGASIPPIFTAIVGDPTSETFINAAAVHDAYCGVGNETGANFQNGRWEDVHIMFYDGLVAGGTPDLTAKLMFAAVWLGGPRWNTTFDLSHVPVDRKQQAMRETKAFIESTDPEFKKLLRYLRKWQNLMLAEFPSPRAEGYGYDQSASGGGIGLDGIGDTGGGTGGNGGGGLTGTGGGIDSPGSDV</sequence>
<organism evidence="3 4">
    <name type="scientific">Thalassococcus lentus</name>
    <dbReference type="NCBI Taxonomy" id="1210524"/>
    <lineage>
        <taxon>Bacteria</taxon>
        <taxon>Pseudomonadati</taxon>
        <taxon>Pseudomonadota</taxon>
        <taxon>Alphaproteobacteria</taxon>
        <taxon>Rhodobacterales</taxon>
        <taxon>Roseobacteraceae</taxon>
        <taxon>Thalassococcus</taxon>
    </lineage>
</organism>
<proteinExistence type="predicted"/>
<keyword evidence="4" id="KW-1185">Reference proteome</keyword>
<dbReference type="InterPro" id="IPR010767">
    <property type="entry name" value="Phage_CGC-2007_Cje0229"/>
</dbReference>
<keyword evidence="2" id="KW-0732">Signal</keyword>
<evidence type="ECO:0000313" key="3">
    <source>
        <dbReference type="EMBL" id="MDA7425773.1"/>
    </source>
</evidence>
<dbReference type="RefSeq" id="WP_271433129.1">
    <property type="nucleotide sequence ID" value="NZ_JAQIOY010000004.1"/>
</dbReference>
<evidence type="ECO:0000256" key="1">
    <source>
        <dbReference type="SAM" id="MobiDB-lite"/>
    </source>
</evidence>
<reference evidence="3 4" key="1">
    <citation type="submission" date="2023-01" db="EMBL/GenBank/DDBJ databases">
        <title>Thalassococcus onchidii sp. nov., isolated from a marine invertebrate from the South China Sea.</title>
        <authorList>
            <person name="Xu S."/>
            <person name="Liu Z."/>
            <person name="Xu Y."/>
        </authorList>
    </citation>
    <scope>NUCLEOTIDE SEQUENCE [LARGE SCALE GENOMIC DNA]</scope>
    <source>
        <strain evidence="3 4">KCTC 32084</strain>
    </source>
</reference>
<gene>
    <name evidence="3" type="ORF">PFY00_13655</name>
</gene>
<protein>
    <submittedName>
        <fullName evidence="3">DUF1353 domain-containing protein</fullName>
    </submittedName>
</protein>
<dbReference type="PROSITE" id="PS51257">
    <property type="entry name" value="PROKAR_LIPOPROTEIN"/>
    <property type="match status" value="1"/>
</dbReference>
<feature type="compositionally biased region" description="Gly residues" evidence="1">
    <location>
        <begin position="248"/>
        <end position="270"/>
    </location>
</feature>
<dbReference type="Pfam" id="PF07087">
    <property type="entry name" value="DUF1353"/>
    <property type="match status" value="1"/>
</dbReference>
<evidence type="ECO:0000313" key="4">
    <source>
        <dbReference type="Proteomes" id="UP001210720"/>
    </source>
</evidence>
<evidence type="ECO:0000256" key="2">
    <source>
        <dbReference type="SAM" id="SignalP"/>
    </source>
</evidence>
<dbReference type="Proteomes" id="UP001210720">
    <property type="component" value="Unassembled WGS sequence"/>
</dbReference>
<feature type="signal peptide" evidence="2">
    <location>
        <begin position="1"/>
        <end position="20"/>
    </location>
</feature>
<comment type="caution">
    <text evidence="3">The sequence shown here is derived from an EMBL/GenBank/DDBJ whole genome shotgun (WGS) entry which is preliminary data.</text>
</comment>